<dbReference type="GO" id="GO:0015093">
    <property type="term" value="F:ferrous iron transmembrane transporter activity"/>
    <property type="evidence" value="ECO:0007669"/>
    <property type="project" value="UniProtKB-UniRule"/>
</dbReference>
<dbReference type="GO" id="GO:0005886">
    <property type="term" value="C:plasma membrane"/>
    <property type="evidence" value="ECO:0007669"/>
    <property type="project" value="UniProtKB-SubCell"/>
</dbReference>
<keyword evidence="5" id="KW-0997">Cell inner membrane</keyword>
<keyword evidence="2 16" id="KW-0813">Transport</keyword>
<dbReference type="Pfam" id="PF17910">
    <property type="entry name" value="FeoB_Cyto"/>
    <property type="match status" value="1"/>
</dbReference>
<keyword evidence="15" id="KW-0479">Metal-binding</keyword>
<evidence type="ECO:0000256" key="1">
    <source>
        <dbReference type="ARBA" id="ARBA00004429"/>
    </source>
</evidence>
<evidence type="ECO:0000256" key="16">
    <source>
        <dbReference type="RuleBase" id="RU362098"/>
    </source>
</evidence>
<evidence type="ECO:0000256" key="8">
    <source>
        <dbReference type="ARBA" id="ARBA00022989"/>
    </source>
</evidence>
<dbReference type="Pfam" id="PF02421">
    <property type="entry name" value="FeoB_N"/>
    <property type="match status" value="1"/>
</dbReference>
<evidence type="ECO:0000313" key="21">
    <source>
        <dbReference type="Proteomes" id="UP000245217"/>
    </source>
</evidence>
<sequence>MIKAALAGQPNSGKSTIFNMMSGIKQHVANYPGVTVEKKSTRLSYQATEIELVDLPGTYSFSAFSMEEKATIGYLIDGDPDVIINVIDASCLRRSLYLTFQLLEIGKPVIVVLNMMDVAQRRGLSLDRERLEELLGVPVVEAVGSKGIGKEEILENLLAAKSGEEARNNRDETFNPQKRSLCHYAQIADDLDRVEAALMAESVLTPLCERISPRWLALKLLEDNQIIKAQIATEAPDFMARFEDFELQPPKSSESPKSLKHSAVTLNLDGAEKAEKIESAERREKRAKVDAIVVAERYQVANSIYQQVVTEPTNKKPTLTALIDKVVLNRWFSFFILGLVIYGTYELSIVQGYELTNYTWPYLASVKNFIVSLLPDPQFIEVPMVTELGIWLVNSALALLNYIPIFLILFIIIAILEDTGYMPRIAFVLDRIFNRYGLHGQSTLPLVLGGAFVGGCAVPGIMATKGIADERARIATILTVPYMNCLAKVPFYTLILGAFFATSMSLMMFFISTITFFIALSIARFLTLTILKHHERTPFIMELPPYHLPTIKGVLIRAIERIWLYIHKVGTIVMAVAVVLFVLLQFPGLSEEKQQEIDQRVEVLFAQYDEAIHSSPYYQEVSEPAVIYQLINLNNHYRAARMVASQSPEKASGVDAKYEKMAPQLFRFIKPQNSDERLINREIRKLSQQGQLLQNEIKNERITNSFLGMFGRFLEPVTKWAGFDWRINVAFLSSFAARESAVATIGSIYESGKAERAEEAFRSEATGYNALHAVAMLIFMIFTPPCIASMVVVKLNVNSYKLMLLAIFMPFILGLLFASLFYTLGNYFSWSGLETMGYFYGFIVLITLILGFVRRTENNGALDRVDGTYRYRRP</sequence>
<evidence type="ECO:0000259" key="17">
    <source>
        <dbReference type="PROSITE" id="PS51711"/>
    </source>
</evidence>
<feature type="transmembrane region" description="Helical" evidence="16">
    <location>
        <begin position="388"/>
        <end position="416"/>
    </location>
</feature>
<reference evidence="20 21" key="2">
    <citation type="submission" date="2018-05" db="EMBL/GenBank/DDBJ databases">
        <title>Ignatzschineria dubaiensis sp. nov., isolated from necrotic foot tissues of dromedaries (Camelus dromedarius) and associated maggots in Dubai, United Arab Emirates.</title>
        <authorList>
            <person name="Tsang C.C."/>
            <person name="Tang J.Y.M."/>
            <person name="Fong J.Y.H."/>
            <person name="Kinne J."/>
            <person name="Lee H.H."/>
            <person name="Joseph M."/>
            <person name="Jose S."/>
            <person name="Schuster R.K."/>
            <person name="Tang Y."/>
            <person name="Sivakumar S."/>
            <person name="Chen J.H.K."/>
            <person name="Teng J.L.L."/>
            <person name="Lau S.K.P."/>
            <person name="Wernery U."/>
            <person name="Woo P.C.Y."/>
        </authorList>
    </citation>
    <scope>NUCLEOTIDE SEQUENCE [LARGE SCALE GENOMIC DNA]</scope>
    <source>
        <strain evidence="20">UAE-HKU57</strain>
        <strain evidence="21">UAE-HKU58</strain>
    </source>
</reference>
<dbReference type="Gene3D" id="1.10.287.1770">
    <property type="match status" value="1"/>
</dbReference>
<dbReference type="GO" id="GO:0046872">
    <property type="term" value="F:metal ion binding"/>
    <property type="evidence" value="ECO:0007669"/>
    <property type="project" value="UniProtKB-KW"/>
</dbReference>
<dbReference type="EMBL" id="QEWW01000003">
    <property type="protein sequence ID" value="PWD86246.1"/>
    <property type="molecule type" value="Genomic_DNA"/>
</dbReference>
<comment type="subcellular location">
    <subcellularLocation>
        <location evidence="1 16">Cell inner membrane</location>
        <topology evidence="1 16">Multi-pass membrane protein</topology>
    </subcellularLocation>
</comment>
<evidence type="ECO:0000256" key="7">
    <source>
        <dbReference type="ARBA" id="ARBA00022741"/>
    </source>
</evidence>
<evidence type="ECO:0000256" key="14">
    <source>
        <dbReference type="PIRSR" id="PIRSR603373-1"/>
    </source>
</evidence>
<feature type="transmembrane region" description="Helical" evidence="16">
    <location>
        <begin position="562"/>
        <end position="584"/>
    </location>
</feature>
<keyword evidence="10" id="KW-0406">Ion transport</keyword>
<feature type="transmembrane region" description="Helical" evidence="16">
    <location>
        <begin position="474"/>
        <end position="500"/>
    </location>
</feature>
<evidence type="ECO:0000313" key="19">
    <source>
        <dbReference type="EMBL" id="PWD92604.1"/>
    </source>
</evidence>
<feature type="transmembrane region" description="Helical" evidence="16">
    <location>
        <begin position="331"/>
        <end position="353"/>
    </location>
</feature>
<dbReference type="EMBL" id="QEWV01000004">
    <property type="protein sequence ID" value="PWD92604.1"/>
    <property type="molecule type" value="Genomic_DNA"/>
</dbReference>
<feature type="transmembrane region" description="Helical" evidence="16">
    <location>
        <begin position="443"/>
        <end position="462"/>
    </location>
</feature>
<evidence type="ECO:0000313" key="20">
    <source>
        <dbReference type="Proteomes" id="UP000245059"/>
    </source>
</evidence>
<feature type="transmembrane region" description="Helical" evidence="16">
    <location>
        <begin position="802"/>
        <end position="824"/>
    </location>
</feature>
<reference evidence="18" key="1">
    <citation type="journal article" date="2018" name="Genome Announc.">
        <title>Ignatzschineria cameli sp. nov., isolated from necrotic foot tissue of dromedaries (Camelus dromedarius) and associated maggots (Wohlfahrtia species) in Dubai.</title>
        <authorList>
            <person name="Tsang C.C."/>
            <person name="Tang J.Y."/>
            <person name="Fong J.Y."/>
            <person name="Kinne J."/>
            <person name="Lee H.H."/>
            <person name="Joseph M."/>
            <person name="Jose S."/>
            <person name="Schuster R.K."/>
            <person name="Tang Y."/>
            <person name="Sivakumar S."/>
            <person name="Chen J.H."/>
            <person name="Teng J.L."/>
            <person name="Lau S.K."/>
            <person name="Wernery U."/>
            <person name="Woo P.C."/>
        </authorList>
    </citation>
    <scope>NUCLEOTIDE SEQUENCE</scope>
    <source>
        <strain evidence="18">UAE-HKU57</strain>
        <strain evidence="19">UAE-HKU58</strain>
    </source>
</reference>
<dbReference type="Pfam" id="PF07664">
    <property type="entry name" value="FeoB_C"/>
    <property type="match status" value="1"/>
</dbReference>
<evidence type="ECO:0000256" key="6">
    <source>
        <dbReference type="ARBA" id="ARBA00022692"/>
    </source>
</evidence>
<feature type="binding site" evidence="14">
    <location>
        <begin position="33"/>
        <end position="37"/>
    </location>
    <ligand>
        <name>GTP</name>
        <dbReference type="ChEBI" id="CHEBI:37565"/>
        <label>1</label>
    </ligand>
</feature>
<dbReference type="AlphaFoldDB" id="A0A2U2AQT0"/>
<keyword evidence="11 14" id="KW-0342">GTP-binding</keyword>
<name>A0A2U2AQT0_9GAMM</name>
<dbReference type="InterPro" id="IPR030389">
    <property type="entry name" value="G_FEOB_dom"/>
</dbReference>
<keyword evidence="12 16" id="KW-0472">Membrane</keyword>
<dbReference type="Gene3D" id="3.40.50.300">
    <property type="entry name" value="P-loop containing nucleotide triphosphate hydrolases"/>
    <property type="match status" value="1"/>
</dbReference>
<keyword evidence="6 16" id="KW-0812">Transmembrane</keyword>
<dbReference type="Proteomes" id="UP000245217">
    <property type="component" value="Unassembled WGS sequence"/>
</dbReference>
<evidence type="ECO:0000256" key="3">
    <source>
        <dbReference type="ARBA" id="ARBA00022475"/>
    </source>
</evidence>
<dbReference type="InterPro" id="IPR050860">
    <property type="entry name" value="FeoB_GTPase"/>
</dbReference>
<accession>A0A2U2AQT0</accession>
<keyword evidence="9 16" id="KW-0408">Iron</keyword>
<dbReference type="RefSeq" id="WP_109201706.1">
    <property type="nucleotide sequence ID" value="NZ_QEWS01000004.1"/>
</dbReference>
<feature type="transmembrane region" description="Helical" evidence="16">
    <location>
        <begin position="506"/>
        <end position="531"/>
    </location>
</feature>
<proteinExistence type="inferred from homology"/>
<evidence type="ECO:0000256" key="5">
    <source>
        <dbReference type="ARBA" id="ARBA00022519"/>
    </source>
</evidence>
<keyword evidence="4 16" id="KW-0410">Iron transport</keyword>
<keyword evidence="15" id="KW-0460">Magnesium</keyword>
<evidence type="ECO:0000313" key="18">
    <source>
        <dbReference type="EMBL" id="PWD86246.1"/>
    </source>
</evidence>
<feature type="binding site" evidence="15">
    <location>
        <position position="19"/>
    </location>
    <ligand>
        <name>Mg(2+)</name>
        <dbReference type="ChEBI" id="CHEBI:18420"/>
        <label>2</label>
    </ligand>
</feature>
<dbReference type="OrthoDB" id="9809127at2"/>
<keyword evidence="7 14" id="KW-0547">Nucleotide-binding</keyword>
<evidence type="ECO:0000256" key="9">
    <source>
        <dbReference type="ARBA" id="ARBA00023004"/>
    </source>
</evidence>
<dbReference type="GO" id="GO:0005525">
    <property type="term" value="F:GTP binding"/>
    <property type="evidence" value="ECO:0007669"/>
    <property type="project" value="UniProtKB-KW"/>
</dbReference>
<evidence type="ECO:0000256" key="13">
    <source>
        <dbReference type="NCBIfam" id="TIGR00437"/>
    </source>
</evidence>
<dbReference type="InterPro" id="IPR003373">
    <property type="entry name" value="Fe2_transport_prot-B"/>
</dbReference>
<feature type="binding site" evidence="14">
    <location>
        <begin position="8"/>
        <end position="15"/>
    </location>
    <ligand>
        <name>GTP</name>
        <dbReference type="ChEBI" id="CHEBI:37565"/>
        <label>1</label>
    </ligand>
</feature>
<dbReference type="CDD" id="cd01879">
    <property type="entry name" value="FeoB"/>
    <property type="match status" value="1"/>
</dbReference>
<evidence type="ECO:0000256" key="4">
    <source>
        <dbReference type="ARBA" id="ARBA00022496"/>
    </source>
</evidence>
<organism evidence="18 20">
    <name type="scientific">Ignatzschineria cameli</name>
    <dbReference type="NCBI Taxonomy" id="2182793"/>
    <lineage>
        <taxon>Bacteria</taxon>
        <taxon>Pseudomonadati</taxon>
        <taxon>Pseudomonadota</taxon>
        <taxon>Gammaproteobacteria</taxon>
        <taxon>Cardiobacteriales</taxon>
        <taxon>Ignatzschineriaceae</taxon>
        <taxon>Ignatzschineria</taxon>
    </lineage>
</organism>
<dbReference type="Pfam" id="PF07670">
    <property type="entry name" value="Gate"/>
    <property type="match status" value="2"/>
</dbReference>
<keyword evidence="21" id="KW-1185">Reference proteome</keyword>
<evidence type="ECO:0000256" key="11">
    <source>
        <dbReference type="ARBA" id="ARBA00023134"/>
    </source>
</evidence>
<dbReference type="NCBIfam" id="TIGR00437">
    <property type="entry name" value="feoB"/>
    <property type="match status" value="1"/>
</dbReference>
<dbReference type="SUPFAM" id="SSF52540">
    <property type="entry name" value="P-loop containing nucleoside triphosphate hydrolases"/>
    <property type="match status" value="1"/>
</dbReference>
<feature type="transmembrane region" description="Helical" evidence="16">
    <location>
        <begin position="836"/>
        <end position="853"/>
    </location>
</feature>
<keyword evidence="3" id="KW-1003">Cell membrane</keyword>
<feature type="domain" description="FeoB-type G" evidence="17">
    <location>
        <begin position="1"/>
        <end position="163"/>
    </location>
</feature>
<feature type="binding site" evidence="14">
    <location>
        <begin position="54"/>
        <end position="57"/>
    </location>
    <ligand>
        <name>GTP</name>
        <dbReference type="ChEBI" id="CHEBI:37565"/>
        <label>1</label>
    </ligand>
</feature>
<evidence type="ECO:0000256" key="2">
    <source>
        <dbReference type="ARBA" id="ARBA00022448"/>
    </source>
</evidence>
<comment type="function">
    <text evidence="16">Probable transporter of a GTP-driven Fe(2+) uptake system.</text>
</comment>
<dbReference type="PANTHER" id="PTHR43185">
    <property type="entry name" value="FERROUS IRON TRANSPORT PROTEIN B"/>
    <property type="match status" value="1"/>
</dbReference>
<dbReference type="FunFam" id="3.40.50.300:FF:000426">
    <property type="entry name" value="Ferrous iron transport protein B"/>
    <property type="match status" value="1"/>
</dbReference>
<comment type="caution">
    <text evidence="18">The sequence shown here is derived from an EMBL/GenBank/DDBJ whole genome shotgun (WGS) entry which is preliminary data.</text>
</comment>
<dbReference type="Proteomes" id="UP000245059">
    <property type="component" value="Unassembled WGS sequence"/>
</dbReference>
<feature type="binding site" evidence="15">
    <location>
        <position position="23"/>
    </location>
    <ligand>
        <name>Mg(2+)</name>
        <dbReference type="ChEBI" id="CHEBI:18420"/>
        <label>2</label>
    </ligand>
</feature>
<feature type="binding site" evidence="14">
    <location>
        <begin position="114"/>
        <end position="117"/>
    </location>
    <ligand>
        <name>GTP</name>
        <dbReference type="ChEBI" id="CHEBI:37565"/>
        <label>1</label>
    </ligand>
</feature>
<evidence type="ECO:0000256" key="15">
    <source>
        <dbReference type="PIRSR" id="PIRSR603373-2"/>
    </source>
</evidence>
<dbReference type="InterPro" id="IPR011640">
    <property type="entry name" value="Fe2_transport_prot_B_C"/>
</dbReference>
<dbReference type="PROSITE" id="PS51711">
    <property type="entry name" value="G_FEOB"/>
    <property type="match status" value="1"/>
</dbReference>
<dbReference type="PANTHER" id="PTHR43185:SF1">
    <property type="entry name" value="FE(2+) TRANSPORTER FEOB"/>
    <property type="match status" value="1"/>
</dbReference>
<protein>
    <recommendedName>
        <fullName evidence="13 16">Ferrous iron transport protein B</fullName>
    </recommendedName>
</protein>
<evidence type="ECO:0000256" key="10">
    <source>
        <dbReference type="ARBA" id="ARBA00023065"/>
    </source>
</evidence>
<feature type="binding site" evidence="15">
    <location>
        <position position="22"/>
    </location>
    <ligand>
        <name>Mg(2+)</name>
        <dbReference type="ChEBI" id="CHEBI:18420"/>
        <label>1</label>
    </ligand>
</feature>
<dbReference type="InterPro" id="IPR011642">
    <property type="entry name" value="Gate_dom"/>
</dbReference>
<dbReference type="InterPro" id="IPR041069">
    <property type="entry name" value="FeoB_Cyto"/>
</dbReference>
<keyword evidence="8 16" id="KW-1133">Transmembrane helix</keyword>
<comment type="similarity">
    <text evidence="16">Belongs to the TRAFAC class TrmE-Era-EngA-EngB-Septin-like GTPase superfamily. FeoB GTPase (TC 9.A.8) family.</text>
</comment>
<evidence type="ECO:0000256" key="12">
    <source>
        <dbReference type="ARBA" id="ARBA00023136"/>
    </source>
</evidence>
<dbReference type="InterPro" id="IPR027417">
    <property type="entry name" value="P-loop_NTPase"/>
</dbReference>
<gene>
    <name evidence="18" type="primary">feoB</name>
    <name evidence="18" type="ORF">DC077_05760</name>
    <name evidence="19" type="ORF">DC078_06165</name>
</gene>
<feature type="transmembrane region" description="Helical" evidence="16">
    <location>
        <begin position="770"/>
        <end position="793"/>
    </location>
</feature>